<organism evidence="2 3">
    <name type="scientific">Streptosporangium album</name>
    <dbReference type="NCBI Taxonomy" id="47479"/>
    <lineage>
        <taxon>Bacteria</taxon>
        <taxon>Bacillati</taxon>
        <taxon>Actinomycetota</taxon>
        <taxon>Actinomycetes</taxon>
        <taxon>Streptosporangiales</taxon>
        <taxon>Streptosporangiaceae</taxon>
        <taxon>Streptosporangium</taxon>
    </lineage>
</organism>
<protein>
    <submittedName>
        <fullName evidence="2">Uncharacterized protein</fullName>
    </submittedName>
</protein>
<feature type="region of interest" description="Disordered" evidence="1">
    <location>
        <begin position="1"/>
        <end position="247"/>
    </location>
</feature>
<keyword evidence="3" id="KW-1185">Reference proteome</keyword>
<dbReference type="EMBL" id="JACHJU010000001">
    <property type="protein sequence ID" value="MBB4939095.1"/>
    <property type="molecule type" value="Genomic_DNA"/>
</dbReference>
<feature type="compositionally biased region" description="Basic residues" evidence="1">
    <location>
        <begin position="8"/>
        <end position="20"/>
    </location>
</feature>
<name>A0A7W7RVS6_9ACTN</name>
<dbReference type="Proteomes" id="UP000534286">
    <property type="component" value="Unassembled WGS sequence"/>
</dbReference>
<evidence type="ECO:0000313" key="3">
    <source>
        <dbReference type="Proteomes" id="UP000534286"/>
    </source>
</evidence>
<feature type="compositionally biased region" description="Low complexity" evidence="1">
    <location>
        <begin position="211"/>
        <end position="229"/>
    </location>
</feature>
<feature type="compositionally biased region" description="Low complexity" evidence="1">
    <location>
        <begin position="88"/>
        <end position="97"/>
    </location>
</feature>
<dbReference type="AlphaFoldDB" id="A0A7W7RVS6"/>
<feature type="compositionally biased region" description="Basic residues" evidence="1">
    <location>
        <begin position="30"/>
        <end position="45"/>
    </location>
</feature>
<accession>A0A7W7RVS6</accession>
<feature type="compositionally biased region" description="Basic residues" evidence="1">
    <location>
        <begin position="144"/>
        <end position="153"/>
    </location>
</feature>
<evidence type="ECO:0000313" key="2">
    <source>
        <dbReference type="EMBL" id="MBB4939095.1"/>
    </source>
</evidence>
<comment type="caution">
    <text evidence="2">The sequence shown here is derived from an EMBL/GenBank/DDBJ whole genome shotgun (WGS) entry which is preliminary data.</text>
</comment>
<feature type="compositionally biased region" description="Basic and acidic residues" evidence="1">
    <location>
        <begin position="46"/>
        <end position="69"/>
    </location>
</feature>
<proteinExistence type="predicted"/>
<evidence type="ECO:0000256" key="1">
    <source>
        <dbReference type="SAM" id="MobiDB-lite"/>
    </source>
</evidence>
<sequence>MGTGAPVHLRRRHAVHHGPRRVPAAEHRTGPRHRALRVRHRGVHRQRGDLRGLRTDPDLAGSHDDDRTVRQLARRPGPRPDHQSRGVPAAPAAGPCPHLGSGSGSRPVSEPRDRSGPGPGPVPGSGAAVLTRPRRPLPHAVRDRPRRPLPPRRIRPDPAPPHTGPRPIATRPNGRLRAGWGRTGSSAPWEEAAREQSTSPSPRRGRRSRSRSCTSTSTGTRRSGSGSCGRWRRRAGWRHSPPPGCSM</sequence>
<reference evidence="2 3" key="1">
    <citation type="submission" date="2020-08" db="EMBL/GenBank/DDBJ databases">
        <title>Sequencing the genomes of 1000 actinobacteria strains.</title>
        <authorList>
            <person name="Klenk H.-P."/>
        </authorList>
    </citation>
    <scope>NUCLEOTIDE SEQUENCE [LARGE SCALE GENOMIC DNA]</scope>
    <source>
        <strain evidence="2 3">DSM 43023</strain>
    </source>
</reference>
<gene>
    <name evidence="2" type="ORF">FHR32_003400</name>
</gene>